<gene>
    <name evidence="1" type="ORF">Tco_0856373</name>
</gene>
<dbReference type="EMBL" id="BQNB010012899">
    <property type="protein sequence ID" value="GJT09331.1"/>
    <property type="molecule type" value="Genomic_DNA"/>
</dbReference>
<sequence length="122" mass="14228">MYSYSYSNLDKLIWLAETLKKDSPFTSDSETNETPLRPYQIWKKARYEEALRKSDQMHQTFEKSSLAMTHKFDDMIGLPKSQPKKAYKEDLEYEMVMVKISRSDSSFDGTGASNKTLPNFHP</sequence>
<evidence type="ECO:0000313" key="1">
    <source>
        <dbReference type="EMBL" id="GJT09331.1"/>
    </source>
</evidence>
<reference evidence="1" key="1">
    <citation type="journal article" date="2022" name="Int. J. Mol. Sci.">
        <title>Draft Genome of Tanacetum Coccineum: Genomic Comparison of Closely Related Tanacetum-Family Plants.</title>
        <authorList>
            <person name="Yamashiro T."/>
            <person name="Shiraishi A."/>
            <person name="Nakayama K."/>
            <person name="Satake H."/>
        </authorList>
    </citation>
    <scope>NUCLEOTIDE SEQUENCE</scope>
</reference>
<keyword evidence="2" id="KW-1185">Reference proteome</keyword>
<comment type="caution">
    <text evidence="1">The sequence shown here is derived from an EMBL/GenBank/DDBJ whole genome shotgun (WGS) entry which is preliminary data.</text>
</comment>
<accession>A0ABQ5B765</accession>
<name>A0ABQ5B765_9ASTR</name>
<protein>
    <submittedName>
        <fullName evidence="1">Uncharacterized protein</fullName>
    </submittedName>
</protein>
<dbReference type="Proteomes" id="UP001151760">
    <property type="component" value="Unassembled WGS sequence"/>
</dbReference>
<reference evidence="1" key="2">
    <citation type="submission" date="2022-01" db="EMBL/GenBank/DDBJ databases">
        <authorList>
            <person name="Yamashiro T."/>
            <person name="Shiraishi A."/>
            <person name="Satake H."/>
            <person name="Nakayama K."/>
        </authorList>
    </citation>
    <scope>NUCLEOTIDE SEQUENCE</scope>
</reference>
<proteinExistence type="predicted"/>
<organism evidence="1 2">
    <name type="scientific">Tanacetum coccineum</name>
    <dbReference type="NCBI Taxonomy" id="301880"/>
    <lineage>
        <taxon>Eukaryota</taxon>
        <taxon>Viridiplantae</taxon>
        <taxon>Streptophyta</taxon>
        <taxon>Embryophyta</taxon>
        <taxon>Tracheophyta</taxon>
        <taxon>Spermatophyta</taxon>
        <taxon>Magnoliopsida</taxon>
        <taxon>eudicotyledons</taxon>
        <taxon>Gunneridae</taxon>
        <taxon>Pentapetalae</taxon>
        <taxon>asterids</taxon>
        <taxon>campanulids</taxon>
        <taxon>Asterales</taxon>
        <taxon>Asteraceae</taxon>
        <taxon>Asteroideae</taxon>
        <taxon>Anthemideae</taxon>
        <taxon>Anthemidinae</taxon>
        <taxon>Tanacetum</taxon>
    </lineage>
</organism>
<evidence type="ECO:0000313" key="2">
    <source>
        <dbReference type="Proteomes" id="UP001151760"/>
    </source>
</evidence>